<accession>A0A1H9PEL9</accession>
<name>A0A1H9PEL9_9CORY</name>
<comment type="similarity">
    <text evidence="5">Belongs to the YqgF HJR family.</text>
</comment>
<dbReference type="PANTHER" id="PTHR33317:SF4">
    <property type="entry name" value="POLYNUCLEOTIDYL TRANSFERASE, RIBONUCLEASE H-LIKE SUPERFAMILY PROTEIN"/>
    <property type="match status" value="1"/>
</dbReference>
<evidence type="ECO:0000256" key="4">
    <source>
        <dbReference type="ARBA" id="ARBA00022801"/>
    </source>
</evidence>
<dbReference type="InterPro" id="IPR006641">
    <property type="entry name" value="YqgF/RNaseH-like_dom"/>
</dbReference>
<dbReference type="InterPro" id="IPR037027">
    <property type="entry name" value="YqgF/RNaseH-like_dom_sf"/>
</dbReference>
<dbReference type="GO" id="GO:0016788">
    <property type="term" value="F:hydrolase activity, acting on ester bonds"/>
    <property type="evidence" value="ECO:0007669"/>
    <property type="project" value="UniProtKB-UniRule"/>
</dbReference>
<dbReference type="AlphaFoldDB" id="A0A1H9PEL9"/>
<evidence type="ECO:0000256" key="3">
    <source>
        <dbReference type="ARBA" id="ARBA00022722"/>
    </source>
</evidence>
<keyword evidence="4 5" id="KW-0378">Hydrolase</keyword>
<dbReference type="HAMAP" id="MF_00651">
    <property type="entry name" value="Nuclease_YqgF"/>
    <property type="match status" value="1"/>
</dbReference>
<dbReference type="EC" id="3.1.-.-" evidence="5"/>
<dbReference type="NCBIfam" id="TIGR00250">
    <property type="entry name" value="RNAse_H_YqgF"/>
    <property type="match status" value="1"/>
</dbReference>
<evidence type="ECO:0000313" key="9">
    <source>
        <dbReference type="Proteomes" id="UP000198929"/>
    </source>
</evidence>
<comment type="subcellular location">
    <subcellularLocation>
        <location evidence="5">Cytoplasm</location>
    </subcellularLocation>
</comment>
<comment type="function">
    <text evidence="5">Could be a nuclease involved in processing of the 5'-end of pre-16S rRNA.</text>
</comment>
<dbReference type="GO" id="GO:0000967">
    <property type="term" value="P:rRNA 5'-end processing"/>
    <property type="evidence" value="ECO:0007669"/>
    <property type="project" value="UniProtKB-UniRule"/>
</dbReference>
<dbReference type="SMART" id="SM00732">
    <property type="entry name" value="YqgFc"/>
    <property type="match status" value="1"/>
</dbReference>
<keyword evidence="1 5" id="KW-0963">Cytoplasm</keyword>
<keyword evidence="9" id="KW-1185">Reference proteome</keyword>
<dbReference type="Proteomes" id="UP000198929">
    <property type="component" value="Unassembled WGS sequence"/>
</dbReference>
<proteinExistence type="inferred from homology"/>
<organism evidence="8 9">
    <name type="scientific">Corynebacterium cystitidis DSM 20524</name>
    <dbReference type="NCBI Taxonomy" id="1121357"/>
    <lineage>
        <taxon>Bacteria</taxon>
        <taxon>Bacillati</taxon>
        <taxon>Actinomycetota</taxon>
        <taxon>Actinomycetes</taxon>
        <taxon>Mycobacteriales</taxon>
        <taxon>Corynebacteriaceae</taxon>
        <taxon>Corynebacterium</taxon>
    </lineage>
</organism>
<dbReference type="STRING" id="1121357.SAMN05661109_00317"/>
<dbReference type="InterPro" id="IPR012337">
    <property type="entry name" value="RNaseH-like_sf"/>
</dbReference>
<evidence type="ECO:0000313" key="8">
    <source>
        <dbReference type="EMBL" id="SER46587.1"/>
    </source>
</evidence>
<keyword evidence="3 5" id="KW-0540">Nuclease</keyword>
<gene>
    <name evidence="8" type="ORF">SAMN05661109_00317</name>
</gene>
<dbReference type="PANTHER" id="PTHR33317">
    <property type="entry name" value="POLYNUCLEOTIDYL TRANSFERASE, RIBONUCLEASE H-LIKE SUPERFAMILY PROTEIN"/>
    <property type="match status" value="1"/>
</dbReference>
<feature type="region of interest" description="Disordered" evidence="6">
    <location>
        <begin position="1"/>
        <end position="21"/>
    </location>
</feature>
<evidence type="ECO:0000259" key="7">
    <source>
        <dbReference type="SMART" id="SM00732"/>
    </source>
</evidence>
<protein>
    <recommendedName>
        <fullName evidence="5">Putative pre-16S rRNA nuclease</fullName>
        <ecNumber evidence="5">3.1.-.-</ecNumber>
    </recommendedName>
</protein>
<dbReference type="InterPro" id="IPR005227">
    <property type="entry name" value="YqgF"/>
</dbReference>
<dbReference type="EMBL" id="FOGQ01000001">
    <property type="protein sequence ID" value="SER46587.1"/>
    <property type="molecule type" value="Genomic_DNA"/>
</dbReference>
<evidence type="ECO:0000256" key="2">
    <source>
        <dbReference type="ARBA" id="ARBA00022517"/>
    </source>
</evidence>
<dbReference type="GO" id="GO:0004518">
    <property type="term" value="F:nuclease activity"/>
    <property type="evidence" value="ECO:0007669"/>
    <property type="project" value="UniProtKB-KW"/>
</dbReference>
<sequence>MAAQQITHDTPGVDDPGPGRRIGIDVGTVRMGVASSNREATLATPVETVPRVTGFKDRDQEDIDRLLDIIEEYQAVEIVVGLPRNLKGHGSASVKHAKEIAFRINRRLGGTIPVRLADERLTTVVAHQALRASGVSEKAGRAVVDQAAAVEILQSWLDGRANYLKISSESKENNS</sequence>
<evidence type="ECO:0000256" key="6">
    <source>
        <dbReference type="SAM" id="MobiDB-lite"/>
    </source>
</evidence>
<dbReference type="Gene3D" id="3.30.420.140">
    <property type="entry name" value="YqgF/RNase H-like domain"/>
    <property type="match status" value="1"/>
</dbReference>
<reference evidence="9" key="1">
    <citation type="submission" date="2016-10" db="EMBL/GenBank/DDBJ databases">
        <authorList>
            <person name="Varghese N."/>
            <person name="Submissions S."/>
        </authorList>
    </citation>
    <scope>NUCLEOTIDE SEQUENCE [LARGE SCALE GENOMIC DNA]</scope>
    <source>
        <strain evidence="9">DSM 20524</strain>
    </source>
</reference>
<keyword evidence="2 5" id="KW-0690">Ribosome biogenesis</keyword>
<dbReference type="SUPFAM" id="SSF53098">
    <property type="entry name" value="Ribonuclease H-like"/>
    <property type="match status" value="1"/>
</dbReference>
<dbReference type="Pfam" id="PF03652">
    <property type="entry name" value="RuvX"/>
    <property type="match status" value="1"/>
</dbReference>
<dbReference type="CDD" id="cd16964">
    <property type="entry name" value="YqgF"/>
    <property type="match status" value="1"/>
</dbReference>
<evidence type="ECO:0000256" key="5">
    <source>
        <dbReference type="HAMAP-Rule" id="MF_00651"/>
    </source>
</evidence>
<dbReference type="RefSeq" id="WP_092255149.1">
    <property type="nucleotide sequence ID" value="NZ_CP047199.1"/>
</dbReference>
<feature type="domain" description="YqgF/RNase H-like" evidence="7">
    <location>
        <begin position="19"/>
        <end position="126"/>
    </location>
</feature>
<dbReference type="GO" id="GO:0005829">
    <property type="term" value="C:cytosol"/>
    <property type="evidence" value="ECO:0007669"/>
    <property type="project" value="TreeGrafter"/>
</dbReference>
<evidence type="ECO:0000256" key="1">
    <source>
        <dbReference type="ARBA" id="ARBA00022490"/>
    </source>
</evidence>